<feature type="region of interest" description="Disordered" evidence="1">
    <location>
        <begin position="144"/>
        <end position="164"/>
    </location>
</feature>
<evidence type="ECO:0000313" key="3">
    <source>
        <dbReference type="Proteomes" id="UP001165541"/>
    </source>
</evidence>
<name>A0ABT0YHQ8_9BURK</name>
<evidence type="ECO:0000313" key="2">
    <source>
        <dbReference type="EMBL" id="MCM5678263.1"/>
    </source>
</evidence>
<reference evidence="2" key="1">
    <citation type="submission" date="2022-05" db="EMBL/GenBank/DDBJ databases">
        <title>Schlegelella sp. nov., isolated from mangrove soil.</title>
        <authorList>
            <person name="Liu Y."/>
            <person name="Ge X."/>
            <person name="Liu W."/>
        </authorList>
    </citation>
    <scope>NUCLEOTIDE SEQUENCE</scope>
    <source>
        <strain evidence="2">S2-27</strain>
    </source>
</reference>
<keyword evidence="3" id="KW-1185">Reference proteome</keyword>
<organism evidence="2 3">
    <name type="scientific">Caldimonas mangrovi</name>
    <dbReference type="NCBI Taxonomy" id="2944811"/>
    <lineage>
        <taxon>Bacteria</taxon>
        <taxon>Pseudomonadati</taxon>
        <taxon>Pseudomonadota</taxon>
        <taxon>Betaproteobacteria</taxon>
        <taxon>Burkholderiales</taxon>
        <taxon>Sphaerotilaceae</taxon>
        <taxon>Caldimonas</taxon>
    </lineage>
</organism>
<proteinExistence type="predicted"/>
<comment type="caution">
    <text evidence="2">The sequence shown here is derived from an EMBL/GenBank/DDBJ whole genome shotgun (WGS) entry which is preliminary data.</text>
</comment>
<sequence>MSANTAAFAQLLRLRGLRVQAAERVLRERQAERTAALQAVAERERRIASHRRQIDELAVATVDDCALRIGRWAPCIGAWREKLDDLLERDEHGLIDDQDHLAEVDERCAQARRQWQREQAREGVARELLQQARKRRLRAEQAAADLEFEERRPSGGETRRGVPA</sequence>
<evidence type="ECO:0008006" key="4">
    <source>
        <dbReference type="Google" id="ProtNLM"/>
    </source>
</evidence>
<accession>A0ABT0YHQ8</accession>
<feature type="compositionally biased region" description="Basic and acidic residues" evidence="1">
    <location>
        <begin position="149"/>
        <end position="164"/>
    </location>
</feature>
<dbReference type="RefSeq" id="WP_251776403.1">
    <property type="nucleotide sequence ID" value="NZ_JAMKFE010000001.1"/>
</dbReference>
<protein>
    <recommendedName>
        <fullName evidence="4">Flagellar FliJ protein</fullName>
    </recommendedName>
</protein>
<gene>
    <name evidence="2" type="ORF">M8A51_01830</name>
</gene>
<dbReference type="Proteomes" id="UP001165541">
    <property type="component" value="Unassembled WGS sequence"/>
</dbReference>
<evidence type="ECO:0000256" key="1">
    <source>
        <dbReference type="SAM" id="MobiDB-lite"/>
    </source>
</evidence>
<dbReference type="EMBL" id="JAMKFE010000001">
    <property type="protein sequence ID" value="MCM5678263.1"/>
    <property type="molecule type" value="Genomic_DNA"/>
</dbReference>